<name>A0ABD1ZDF4_9MARC</name>
<reference evidence="2 3" key="1">
    <citation type="submission" date="2024-09" db="EMBL/GenBank/DDBJ databases">
        <title>Chromosome-scale assembly of Riccia fluitans.</title>
        <authorList>
            <person name="Paukszto L."/>
            <person name="Sawicki J."/>
            <person name="Karawczyk K."/>
            <person name="Piernik-Szablinska J."/>
            <person name="Szczecinska M."/>
            <person name="Mazdziarz M."/>
        </authorList>
    </citation>
    <scope>NUCLEOTIDE SEQUENCE [LARGE SCALE GENOMIC DNA]</scope>
    <source>
        <strain evidence="2">Rf_01</strain>
        <tissue evidence="2">Aerial parts of the thallus</tissue>
    </source>
</reference>
<proteinExistence type="predicted"/>
<comment type="caution">
    <text evidence="2">The sequence shown here is derived from an EMBL/GenBank/DDBJ whole genome shotgun (WGS) entry which is preliminary data.</text>
</comment>
<gene>
    <name evidence="2" type="ORF">R1flu_017599</name>
</gene>
<organism evidence="2 3">
    <name type="scientific">Riccia fluitans</name>
    <dbReference type="NCBI Taxonomy" id="41844"/>
    <lineage>
        <taxon>Eukaryota</taxon>
        <taxon>Viridiplantae</taxon>
        <taxon>Streptophyta</taxon>
        <taxon>Embryophyta</taxon>
        <taxon>Marchantiophyta</taxon>
        <taxon>Marchantiopsida</taxon>
        <taxon>Marchantiidae</taxon>
        <taxon>Marchantiales</taxon>
        <taxon>Ricciaceae</taxon>
        <taxon>Riccia</taxon>
    </lineage>
</organism>
<feature type="compositionally biased region" description="Basic and acidic residues" evidence="1">
    <location>
        <begin position="44"/>
        <end position="71"/>
    </location>
</feature>
<evidence type="ECO:0000313" key="2">
    <source>
        <dbReference type="EMBL" id="KAL2649471.1"/>
    </source>
</evidence>
<protein>
    <submittedName>
        <fullName evidence="2">Uncharacterized protein</fullName>
    </submittedName>
</protein>
<sequence length="95" mass="10537">MSLNLAPEQAARKQDDTLPEGEAQRRARGNFGSISKGGEGRSQLTHERNERKALHRNQREGRERGSGRDLTEQVSGWAALLFTSLPPTFPPLGKK</sequence>
<dbReference type="EMBL" id="JBHFFA010000001">
    <property type="protein sequence ID" value="KAL2649471.1"/>
    <property type="molecule type" value="Genomic_DNA"/>
</dbReference>
<evidence type="ECO:0000256" key="1">
    <source>
        <dbReference type="SAM" id="MobiDB-lite"/>
    </source>
</evidence>
<evidence type="ECO:0000313" key="3">
    <source>
        <dbReference type="Proteomes" id="UP001605036"/>
    </source>
</evidence>
<dbReference type="AlphaFoldDB" id="A0ABD1ZDF4"/>
<accession>A0ABD1ZDF4</accession>
<feature type="region of interest" description="Disordered" evidence="1">
    <location>
        <begin position="1"/>
        <end position="72"/>
    </location>
</feature>
<dbReference type="Proteomes" id="UP001605036">
    <property type="component" value="Unassembled WGS sequence"/>
</dbReference>
<keyword evidence="3" id="KW-1185">Reference proteome</keyword>